<dbReference type="Proteomes" id="UP000011182">
    <property type="component" value="Unassembled WGS sequence"/>
</dbReference>
<organism evidence="1 2">
    <name type="scientific">Bacillus inaquosorum KCTC 13429</name>
    <dbReference type="NCBI Taxonomy" id="1236548"/>
    <lineage>
        <taxon>Bacteria</taxon>
        <taxon>Bacillati</taxon>
        <taxon>Bacillota</taxon>
        <taxon>Bacilli</taxon>
        <taxon>Bacillales</taxon>
        <taxon>Bacillaceae</taxon>
        <taxon>Bacillus</taxon>
    </lineage>
</organism>
<keyword evidence="2" id="KW-1185">Reference proteome</keyword>
<dbReference type="AlphaFoldDB" id="A0A9W5PET7"/>
<sequence length="44" mass="5304">MVVFAIGELIIRENIEEIKDLKRNGLGYQYYIRGVYKRIQLMQE</sequence>
<accession>A0A9W5PET7</accession>
<evidence type="ECO:0000313" key="2">
    <source>
        <dbReference type="Proteomes" id="UP000011182"/>
    </source>
</evidence>
<reference evidence="1 2" key="1">
    <citation type="journal article" date="2014" name="Syst. Appl. Microbiol.">
        <title>Genomic insights into the taxonomic status of the three subspecies of Bacillus subtilis.</title>
        <authorList>
            <person name="Yi H."/>
            <person name="Chun J."/>
            <person name="Cha C.J."/>
        </authorList>
    </citation>
    <scope>NUCLEOTIDE SEQUENCE [LARGE SCALE GENOMIC DNA]</scope>
    <source>
        <strain evidence="1 2">KCTC 13429</strain>
    </source>
</reference>
<protein>
    <submittedName>
        <fullName evidence="1">Uncharacterized protein</fullName>
    </submittedName>
</protein>
<name>A0A9W5PET7_9BACI</name>
<proteinExistence type="predicted"/>
<gene>
    <name evidence="1" type="ORF">BSI_06490</name>
</gene>
<evidence type="ECO:0000313" key="1">
    <source>
        <dbReference type="EMBL" id="ELS63258.1"/>
    </source>
</evidence>
<dbReference type="EMBL" id="AMXN01000001">
    <property type="protein sequence ID" value="ELS63258.1"/>
    <property type="molecule type" value="Genomic_DNA"/>
</dbReference>
<comment type="caution">
    <text evidence="1">The sequence shown here is derived from an EMBL/GenBank/DDBJ whole genome shotgun (WGS) entry which is preliminary data.</text>
</comment>